<dbReference type="InterPro" id="IPR046342">
    <property type="entry name" value="CBS_dom_sf"/>
</dbReference>
<evidence type="ECO:0000313" key="5">
    <source>
        <dbReference type="Proteomes" id="UP001500630"/>
    </source>
</evidence>
<accession>A0ABP6X189</accession>
<dbReference type="SMART" id="SM00116">
    <property type="entry name" value="CBS"/>
    <property type="match status" value="2"/>
</dbReference>
<keyword evidence="1 2" id="KW-0129">CBS domain</keyword>
<evidence type="ECO:0000259" key="3">
    <source>
        <dbReference type="PROSITE" id="PS51371"/>
    </source>
</evidence>
<dbReference type="PANTHER" id="PTHR43080">
    <property type="entry name" value="CBS DOMAIN-CONTAINING PROTEIN CBSX3, MITOCHONDRIAL"/>
    <property type="match status" value="1"/>
</dbReference>
<evidence type="ECO:0000313" key="4">
    <source>
        <dbReference type="EMBL" id="GAA3559373.1"/>
    </source>
</evidence>
<reference evidence="5" key="1">
    <citation type="journal article" date="2019" name="Int. J. Syst. Evol. Microbiol.">
        <title>The Global Catalogue of Microorganisms (GCM) 10K type strain sequencing project: providing services to taxonomists for standard genome sequencing and annotation.</title>
        <authorList>
            <consortium name="The Broad Institute Genomics Platform"/>
            <consortium name="The Broad Institute Genome Sequencing Center for Infectious Disease"/>
            <person name="Wu L."/>
            <person name="Ma J."/>
        </authorList>
    </citation>
    <scope>NUCLEOTIDE SEQUENCE [LARGE SCALE GENOMIC DNA]</scope>
    <source>
        <strain evidence="5">JCM 17326</strain>
    </source>
</reference>
<keyword evidence="5" id="KW-1185">Reference proteome</keyword>
<protein>
    <submittedName>
        <fullName evidence="4">CBS domain-containing protein</fullName>
    </submittedName>
</protein>
<organism evidence="4 5">
    <name type="scientific">Nonomuraea rosea</name>
    <dbReference type="NCBI Taxonomy" id="638574"/>
    <lineage>
        <taxon>Bacteria</taxon>
        <taxon>Bacillati</taxon>
        <taxon>Actinomycetota</taxon>
        <taxon>Actinomycetes</taxon>
        <taxon>Streptosporangiales</taxon>
        <taxon>Streptosporangiaceae</taxon>
        <taxon>Nonomuraea</taxon>
    </lineage>
</organism>
<sequence>MVHMLIGTILRGKGSDVTTVAPGATVRELLAKLSEHNIGAVVVSSDGATIEGIVSERDVVRRLHDRGAEILDEPVSAIMTTEVRTVGPGENVDSLRQIMTTHRFRHMPVVEHGRLVGIVSIGDVVKSAIEELETEKASLVDYLHR</sequence>
<feature type="domain" description="CBS" evidence="3">
    <location>
        <begin position="9"/>
        <end position="73"/>
    </location>
</feature>
<dbReference type="Gene3D" id="3.10.580.10">
    <property type="entry name" value="CBS-domain"/>
    <property type="match status" value="1"/>
</dbReference>
<dbReference type="PANTHER" id="PTHR43080:SF2">
    <property type="entry name" value="CBS DOMAIN-CONTAINING PROTEIN"/>
    <property type="match status" value="1"/>
</dbReference>
<dbReference type="InterPro" id="IPR000644">
    <property type="entry name" value="CBS_dom"/>
</dbReference>
<dbReference type="Pfam" id="PF00571">
    <property type="entry name" value="CBS"/>
    <property type="match status" value="2"/>
</dbReference>
<feature type="domain" description="CBS" evidence="3">
    <location>
        <begin position="79"/>
        <end position="134"/>
    </location>
</feature>
<gene>
    <name evidence="4" type="ORF">GCM10022419_044940</name>
</gene>
<dbReference type="CDD" id="cd04623">
    <property type="entry name" value="CBS_pair_bac_euk"/>
    <property type="match status" value="1"/>
</dbReference>
<dbReference type="PROSITE" id="PS51371">
    <property type="entry name" value="CBS"/>
    <property type="match status" value="2"/>
</dbReference>
<proteinExistence type="predicted"/>
<comment type="caution">
    <text evidence="4">The sequence shown here is derived from an EMBL/GenBank/DDBJ whole genome shotgun (WGS) entry which is preliminary data.</text>
</comment>
<dbReference type="SUPFAM" id="SSF54631">
    <property type="entry name" value="CBS-domain pair"/>
    <property type="match status" value="1"/>
</dbReference>
<dbReference type="InterPro" id="IPR051257">
    <property type="entry name" value="Diverse_CBS-Domain"/>
</dbReference>
<dbReference type="EMBL" id="BAABDQ010000009">
    <property type="protein sequence ID" value="GAA3559373.1"/>
    <property type="molecule type" value="Genomic_DNA"/>
</dbReference>
<evidence type="ECO:0000256" key="2">
    <source>
        <dbReference type="PROSITE-ProRule" id="PRU00703"/>
    </source>
</evidence>
<dbReference type="Proteomes" id="UP001500630">
    <property type="component" value="Unassembled WGS sequence"/>
</dbReference>
<dbReference type="InterPro" id="IPR044725">
    <property type="entry name" value="CBSX3_CBS_dom"/>
</dbReference>
<name>A0ABP6X189_9ACTN</name>
<evidence type="ECO:0000256" key="1">
    <source>
        <dbReference type="ARBA" id="ARBA00023122"/>
    </source>
</evidence>